<evidence type="ECO:0000313" key="6">
    <source>
        <dbReference type="Proteomes" id="UP000292274"/>
    </source>
</evidence>
<sequence>MKITDVSAQLLKPTEFEFQWKDQLPPRRVGMILLRIRDDEGHEGQCITWLAGPGQFEDMLPRVRDTLVGQDPHDIERFSYQLTDNLTAPNAVSSGVDIALWDLVGKIHEQPVYKLLGAARDRVRAYASTVRYDTVPEYVDLALQCRDEGFTAYKLHAFGVPDKDIEVCRAVREAVGDTMDLMLDPVNAYDRQGAFKVGKVLEELDFYWYEAPIEDADIQGLTDLTRYFSIPITAVESVGGGLKFVPPYLVNHAVDSVRSVGDWTGGITAMRKTAALCEAFGVKFEPHSYGSTLIQAAHFHVMLAIHNCDLVELPVPTGVLDQGMKDTLRVTADGYVDAPTKPGLGYEIDEDEIDNLTVRRLTVGDASSVVGH</sequence>
<dbReference type="PANTHER" id="PTHR13794:SF58">
    <property type="entry name" value="MITOCHONDRIAL ENOLASE SUPERFAMILY MEMBER 1"/>
    <property type="match status" value="1"/>
</dbReference>
<keyword evidence="2" id="KW-0479">Metal-binding</keyword>
<dbReference type="InterPro" id="IPR013342">
    <property type="entry name" value="Mandelate_racemase_C"/>
</dbReference>
<evidence type="ECO:0000256" key="1">
    <source>
        <dbReference type="ARBA" id="ARBA00001946"/>
    </source>
</evidence>
<comment type="caution">
    <text evidence="5">The sequence shown here is derived from an EMBL/GenBank/DDBJ whole genome shotgun (WGS) entry which is preliminary data.</text>
</comment>
<name>A0A4V2LW78_9ACTN</name>
<dbReference type="Pfam" id="PF13378">
    <property type="entry name" value="MR_MLE_C"/>
    <property type="match status" value="1"/>
</dbReference>
<evidence type="ECO:0000259" key="4">
    <source>
        <dbReference type="SMART" id="SM00922"/>
    </source>
</evidence>
<dbReference type="SFLD" id="SFLDS00001">
    <property type="entry name" value="Enolase"/>
    <property type="match status" value="1"/>
</dbReference>
<dbReference type="SUPFAM" id="SSF51604">
    <property type="entry name" value="Enolase C-terminal domain-like"/>
    <property type="match status" value="1"/>
</dbReference>
<dbReference type="SUPFAM" id="SSF54826">
    <property type="entry name" value="Enolase N-terminal domain-like"/>
    <property type="match status" value="1"/>
</dbReference>
<organism evidence="5 6">
    <name type="scientific">Micromonospora zingiberis</name>
    <dbReference type="NCBI Taxonomy" id="2053011"/>
    <lineage>
        <taxon>Bacteria</taxon>
        <taxon>Bacillati</taxon>
        <taxon>Actinomycetota</taxon>
        <taxon>Actinomycetes</taxon>
        <taxon>Micromonosporales</taxon>
        <taxon>Micromonosporaceae</taxon>
        <taxon>Micromonospora</taxon>
    </lineage>
</organism>
<dbReference type="PANTHER" id="PTHR13794">
    <property type="entry name" value="ENOLASE SUPERFAMILY, MANDELATE RACEMASE"/>
    <property type="match status" value="1"/>
</dbReference>
<dbReference type="SMART" id="SM00922">
    <property type="entry name" value="MR_MLE"/>
    <property type="match status" value="1"/>
</dbReference>
<dbReference type="Proteomes" id="UP000292274">
    <property type="component" value="Unassembled WGS sequence"/>
</dbReference>
<dbReference type="GO" id="GO:0016836">
    <property type="term" value="F:hydro-lyase activity"/>
    <property type="evidence" value="ECO:0007669"/>
    <property type="project" value="TreeGrafter"/>
</dbReference>
<protein>
    <submittedName>
        <fullName evidence="5">Mandelate racemase/muconate lactonizing enzyme family protein</fullName>
    </submittedName>
</protein>
<accession>A0A4V2LW78</accession>
<gene>
    <name evidence="5" type="ORF">E0H26_20080</name>
</gene>
<evidence type="ECO:0000313" key="5">
    <source>
        <dbReference type="EMBL" id="TCB95485.1"/>
    </source>
</evidence>
<dbReference type="GO" id="GO:0000287">
    <property type="term" value="F:magnesium ion binding"/>
    <property type="evidence" value="ECO:0007669"/>
    <property type="project" value="TreeGrafter"/>
</dbReference>
<dbReference type="Gene3D" id="3.20.20.120">
    <property type="entry name" value="Enolase-like C-terminal domain"/>
    <property type="match status" value="1"/>
</dbReference>
<dbReference type="InterPro" id="IPR013341">
    <property type="entry name" value="Mandelate_racemase_N_dom"/>
</dbReference>
<dbReference type="InterPro" id="IPR029017">
    <property type="entry name" value="Enolase-like_N"/>
</dbReference>
<dbReference type="GO" id="GO:0016052">
    <property type="term" value="P:carbohydrate catabolic process"/>
    <property type="evidence" value="ECO:0007669"/>
    <property type="project" value="TreeGrafter"/>
</dbReference>
<keyword evidence="6" id="KW-1185">Reference proteome</keyword>
<evidence type="ECO:0000256" key="2">
    <source>
        <dbReference type="ARBA" id="ARBA00022723"/>
    </source>
</evidence>
<dbReference type="InterPro" id="IPR046945">
    <property type="entry name" value="RHMD-like"/>
</dbReference>
<evidence type="ECO:0000256" key="3">
    <source>
        <dbReference type="ARBA" id="ARBA00022842"/>
    </source>
</evidence>
<reference evidence="5 6" key="1">
    <citation type="submission" date="2019-02" db="EMBL/GenBank/DDBJ databases">
        <title>Jishengella sp. nov., isolated from a root of Zingiber montanum.</title>
        <authorList>
            <person name="Kuncharoen N."/>
            <person name="Kudo T."/>
            <person name="Masahiro Y."/>
            <person name="Ohkuma M."/>
            <person name="Tanasupawat S."/>
        </authorList>
    </citation>
    <scope>NUCLEOTIDE SEQUENCE [LARGE SCALE GENOMIC DNA]</scope>
    <source>
        <strain evidence="5 6">PLAI 1-1</strain>
    </source>
</reference>
<dbReference type="CDD" id="cd03316">
    <property type="entry name" value="MR_like"/>
    <property type="match status" value="1"/>
</dbReference>
<dbReference type="InterPro" id="IPR036849">
    <property type="entry name" value="Enolase-like_C_sf"/>
</dbReference>
<comment type="cofactor">
    <cofactor evidence="1">
        <name>Mg(2+)</name>
        <dbReference type="ChEBI" id="CHEBI:18420"/>
    </cofactor>
</comment>
<dbReference type="OrthoDB" id="9796450at2"/>
<keyword evidence="3" id="KW-0460">Magnesium</keyword>
<dbReference type="Pfam" id="PF02746">
    <property type="entry name" value="MR_MLE_N"/>
    <property type="match status" value="1"/>
</dbReference>
<dbReference type="Gene3D" id="3.30.390.10">
    <property type="entry name" value="Enolase-like, N-terminal domain"/>
    <property type="match status" value="1"/>
</dbReference>
<dbReference type="EMBL" id="SJJR01000014">
    <property type="protein sequence ID" value="TCB95485.1"/>
    <property type="molecule type" value="Genomic_DNA"/>
</dbReference>
<dbReference type="InterPro" id="IPR029065">
    <property type="entry name" value="Enolase_C-like"/>
</dbReference>
<dbReference type="RefSeq" id="WP_131305884.1">
    <property type="nucleotide sequence ID" value="NZ_SJJR01000014.1"/>
</dbReference>
<feature type="domain" description="Mandelate racemase/muconate lactonizing enzyme C-terminal" evidence="4">
    <location>
        <begin position="135"/>
        <end position="231"/>
    </location>
</feature>
<proteinExistence type="predicted"/>
<dbReference type="AlphaFoldDB" id="A0A4V2LW78"/>